<gene>
    <name evidence="2" type="ORF">L207DRAFT_640588</name>
</gene>
<keyword evidence="3" id="KW-1185">Reference proteome</keyword>
<organism evidence="2 3">
    <name type="scientific">Hyaloscypha variabilis (strain UAMH 11265 / GT02V1 / F)</name>
    <name type="common">Meliniomyces variabilis</name>
    <dbReference type="NCBI Taxonomy" id="1149755"/>
    <lineage>
        <taxon>Eukaryota</taxon>
        <taxon>Fungi</taxon>
        <taxon>Dikarya</taxon>
        <taxon>Ascomycota</taxon>
        <taxon>Pezizomycotina</taxon>
        <taxon>Leotiomycetes</taxon>
        <taxon>Helotiales</taxon>
        <taxon>Hyaloscyphaceae</taxon>
        <taxon>Hyaloscypha</taxon>
        <taxon>Hyaloscypha variabilis</taxon>
    </lineage>
</organism>
<dbReference type="EMBL" id="KZ613961">
    <property type="protein sequence ID" value="PMD31769.1"/>
    <property type="molecule type" value="Genomic_DNA"/>
</dbReference>
<dbReference type="OrthoDB" id="3799467at2759"/>
<accession>A0A2J6QZV8</accession>
<evidence type="ECO:0000256" key="1">
    <source>
        <dbReference type="SAM" id="MobiDB-lite"/>
    </source>
</evidence>
<sequence length="566" mass="65704">MMSKAELPPGSTHVSAEAKKRSQVKAGNLEEKVAGGRGAQTSVSVLEPVMWIERTKDNKYRIVATFKLQVKIDAFEKGYRKKFDKLFDYISVRYLYHEVEKHEIRPCEDNMVTFKATDDTTKTKSVDLSVEGNILTGAITPKVGVHVQRDNKITYERQSMSWRKGLSFESYFPRPNGESGWPGTAPIGDGSQYQHFEVRSSDHDKTCKCATSKSAHQRKHLPACRFVTSPEKEWEYDHCAHWFWQTEASAHLLGEAWNLVQHYLHFDFVVINRLRELGHGCGMRNPFSIHSSKPAEVRVKDDFGYPLRRDRVSFCFWSCPSNIHWPQHPTMNLQEWADQEVQRRGPIVWKVPDSEDFSKATKVKKAERKAREKKTETKAKEAGEKQDAATKRHAAGLPYRRNYSLEREMFSSSSEEEDAEYPGRRRRYPEPVGHRHRDEDSSDFDSDLPRGRSTTRQARHYHNWRYGEQHFHDRHQSISGSRPPPRSERHRRSSPSHNKHKHFNAGESSASPIPKSKEEDLEFQIHELKHEEYLRYLKKRRDELSSENVSSDLSDAEVTTVFRPVG</sequence>
<evidence type="ECO:0000313" key="2">
    <source>
        <dbReference type="EMBL" id="PMD31769.1"/>
    </source>
</evidence>
<proteinExistence type="predicted"/>
<feature type="region of interest" description="Disordered" evidence="1">
    <location>
        <begin position="359"/>
        <end position="519"/>
    </location>
</feature>
<protein>
    <submittedName>
        <fullName evidence="2">Uncharacterized protein</fullName>
    </submittedName>
</protein>
<reference evidence="2 3" key="1">
    <citation type="submission" date="2016-04" db="EMBL/GenBank/DDBJ databases">
        <title>A degradative enzymes factory behind the ericoid mycorrhizal symbiosis.</title>
        <authorList>
            <consortium name="DOE Joint Genome Institute"/>
            <person name="Martino E."/>
            <person name="Morin E."/>
            <person name="Grelet G."/>
            <person name="Kuo A."/>
            <person name="Kohler A."/>
            <person name="Daghino S."/>
            <person name="Barry K."/>
            <person name="Choi C."/>
            <person name="Cichocki N."/>
            <person name="Clum A."/>
            <person name="Copeland A."/>
            <person name="Hainaut M."/>
            <person name="Haridas S."/>
            <person name="Labutti K."/>
            <person name="Lindquist E."/>
            <person name="Lipzen A."/>
            <person name="Khouja H.-R."/>
            <person name="Murat C."/>
            <person name="Ohm R."/>
            <person name="Olson A."/>
            <person name="Spatafora J."/>
            <person name="Veneault-Fourrey C."/>
            <person name="Henrissat B."/>
            <person name="Grigoriev I."/>
            <person name="Martin F."/>
            <person name="Perotto S."/>
        </authorList>
    </citation>
    <scope>NUCLEOTIDE SEQUENCE [LARGE SCALE GENOMIC DNA]</scope>
    <source>
        <strain evidence="2 3">F</strain>
    </source>
</reference>
<feature type="region of interest" description="Disordered" evidence="1">
    <location>
        <begin position="1"/>
        <end position="35"/>
    </location>
</feature>
<evidence type="ECO:0000313" key="3">
    <source>
        <dbReference type="Proteomes" id="UP000235786"/>
    </source>
</evidence>
<dbReference type="Proteomes" id="UP000235786">
    <property type="component" value="Unassembled WGS sequence"/>
</dbReference>
<feature type="compositionally biased region" description="Basic and acidic residues" evidence="1">
    <location>
        <begin position="428"/>
        <end position="439"/>
    </location>
</feature>
<feature type="region of interest" description="Disordered" evidence="1">
    <location>
        <begin position="544"/>
        <end position="566"/>
    </location>
</feature>
<feature type="compositionally biased region" description="Basic and acidic residues" evidence="1">
    <location>
        <begin position="369"/>
        <end position="390"/>
    </location>
</feature>
<dbReference type="AlphaFoldDB" id="A0A2J6QZV8"/>
<feature type="compositionally biased region" description="Basic and acidic residues" evidence="1">
    <location>
        <begin position="465"/>
        <end position="476"/>
    </location>
</feature>
<name>A0A2J6QZV8_HYAVF</name>
<feature type="compositionally biased region" description="Basic residues" evidence="1">
    <location>
        <begin position="488"/>
        <end position="503"/>
    </location>
</feature>